<organism evidence="2 3">
    <name type="scientific">Sphingobacterium griseoflavum</name>
    <dbReference type="NCBI Taxonomy" id="1474952"/>
    <lineage>
        <taxon>Bacteria</taxon>
        <taxon>Pseudomonadati</taxon>
        <taxon>Bacteroidota</taxon>
        <taxon>Sphingobacteriia</taxon>
        <taxon>Sphingobacteriales</taxon>
        <taxon>Sphingobacteriaceae</taxon>
        <taxon>Sphingobacterium</taxon>
    </lineage>
</organism>
<keyword evidence="3" id="KW-1185">Reference proteome</keyword>
<dbReference type="Proteomes" id="UP000620550">
    <property type="component" value="Unassembled WGS sequence"/>
</dbReference>
<evidence type="ECO:0000256" key="1">
    <source>
        <dbReference type="SAM" id="Phobius"/>
    </source>
</evidence>
<evidence type="ECO:0000313" key="3">
    <source>
        <dbReference type="Proteomes" id="UP000620550"/>
    </source>
</evidence>
<keyword evidence="1" id="KW-0472">Membrane</keyword>
<reference evidence="3" key="1">
    <citation type="journal article" date="2019" name="Int. J. Syst. Evol. Microbiol.">
        <title>The Global Catalogue of Microorganisms (GCM) 10K type strain sequencing project: providing services to taxonomists for standard genome sequencing and annotation.</title>
        <authorList>
            <consortium name="The Broad Institute Genomics Platform"/>
            <consortium name="The Broad Institute Genome Sequencing Center for Infectious Disease"/>
            <person name="Wu L."/>
            <person name="Ma J."/>
        </authorList>
    </citation>
    <scope>NUCLEOTIDE SEQUENCE [LARGE SCALE GENOMIC DNA]</scope>
    <source>
        <strain evidence="3">CGMCC 1.12966</strain>
    </source>
</reference>
<feature type="transmembrane region" description="Helical" evidence="1">
    <location>
        <begin position="77"/>
        <end position="97"/>
    </location>
</feature>
<feature type="transmembrane region" description="Helical" evidence="1">
    <location>
        <begin position="42"/>
        <end position="65"/>
    </location>
</feature>
<name>A0ABQ3HY74_9SPHI</name>
<keyword evidence="1" id="KW-1133">Transmembrane helix</keyword>
<dbReference type="RefSeq" id="WP_189626630.1">
    <property type="nucleotide sequence ID" value="NZ_BNAF01000007.1"/>
</dbReference>
<accession>A0ABQ3HY74</accession>
<protein>
    <submittedName>
        <fullName evidence="2">Uncharacterized protein</fullName>
    </submittedName>
</protein>
<sequence>MKKIEAEKLVLTGTIFSSAYILLLMAFYYVPVKIELPNFFQVISGVFVELFTIPTIAFLVAALLFGMYKLIRKRLNIRVYFITALSLLSVLLIILTWK</sequence>
<comment type="caution">
    <text evidence="2">The sequence shown here is derived from an EMBL/GenBank/DDBJ whole genome shotgun (WGS) entry which is preliminary data.</text>
</comment>
<feature type="transmembrane region" description="Helical" evidence="1">
    <location>
        <begin position="9"/>
        <end position="30"/>
    </location>
</feature>
<dbReference type="EMBL" id="BNAF01000007">
    <property type="protein sequence ID" value="GHE37612.1"/>
    <property type="molecule type" value="Genomic_DNA"/>
</dbReference>
<proteinExistence type="predicted"/>
<gene>
    <name evidence="2" type="ORF">GCM10017764_21130</name>
</gene>
<keyword evidence="1" id="KW-0812">Transmembrane</keyword>
<evidence type="ECO:0000313" key="2">
    <source>
        <dbReference type="EMBL" id="GHE37612.1"/>
    </source>
</evidence>